<dbReference type="EMBL" id="JAUQUB010000002">
    <property type="protein sequence ID" value="MDO7882689.1"/>
    <property type="molecule type" value="Genomic_DNA"/>
</dbReference>
<name>A0ABT9BNZ8_9MICO</name>
<proteinExistence type="predicted"/>
<keyword evidence="2" id="KW-1185">Reference proteome</keyword>
<organism evidence="1 2">
    <name type="scientific">Antiquaquibacter soli</name>
    <dbReference type="NCBI Taxonomy" id="3064523"/>
    <lineage>
        <taxon>Bacteria</taxon>
        <taxon>Bacillati</taxon>
        <taxon>Actinomycetota</taxon>
        <taxon>Actinomycetes</taxon>
        <taxon>Micrococcales</taxon>
        <taxon>Microbacteriaceae</taxon>
        <taxon>Antiquaquibacter</taxon>
    </lineage>
</organism>
<accession>A0ABT9BNZ8</accession>
<comment type="caution">
    <text evidence="1">The sequence shown here is derived from an EMBL/GenBank/DDBJ whole genome shotgun (WGS) entry which is preliminary data.</text>
</comment>
<evidence type="ECO:0000313" key="1">
    <source>
        <dbReference type="EMBL" id="MDO7882689.1"/>
    </source>
</evidence>
<reference evidence="1 2" key="1">
    <citation type="submission" date="2023-07" db="EMBL/GenBank/DDBJ databases">
        <title>Protaetiibacter sp. nov WY-16 isolated from soil.</title>
        <authorList>
            <person name="Liu B."/>
            <person name="Wan Y."/>
        </authorList>
    </citation>
    <scope>NUCLEOTIDE SEQUENCE [LARGE SCALE GENOMIC DNA]</scope>
    <source>
        <strain evidence="1 2">WY-16</strain>
    </source>
</reference>
<dbReference type="Proteomes" id="UP001241072">
    <property type="component" value="Unassembled WGS sequence"/>
</dbReference>
<gene>
    <name evidence="1" type="ORF">Q5716_10680</name>
</gene>
<protein>
    <submittedName>
        <fullName evidence="1">Uncharacterized protein</fullName>
    </submittedName>
</protein>
<sequence length="248" mass="28177">MTIDSALTALAIILSVVSVALSGWFSIRTARLSHSLAAEREERLEQQSALKAAEQVYEPLAQAAAELQSRIFNIVETGWVPLMKRYESHGDYAIVSTAFLFAHYFGWIEARRQAVLASSGEGGRDLEVQRHIDAVLKTLRRSEDSEGFLFFTTEQRAIGELMLEWETVAKTRVPKVKGYAAFVKQYRADESFREWFQPVHAGMELVSTGDNRRLIDIQRALVSLIDELDPKRKYTAGFELERIEHTPR</sequence>
<dbReference type="RefSeq" id="WP_305003122.1">
    <property type="nucleotide sequence ID" value="NZ_JAUQUB010000002.1"/>
</dbReference>
<evidence type="ECO:0000313" key="2">
    <source>
        <dbReference type="Proteomes" id="UP001241072"/>
    </source>
</evidence>